<dbReference type="InterPro" id="IPR002052">
    <property type="entry name" value="DNA_methylase_N6_adenine_CS"/>
</dbReference>
<dbReference type="GO" id="GO:0008168">
    <property type="term" value="F:methyltransferase activity"/>
    <property type="evidence" value="ECO:0007669"/>
    <property type="project" value="UniProtKB-KW"/>
</dbReference>
<dbReference type="SUPFAM" id="SSF53335">
    <property type="entry name" value="S-adenosyl-L-methionine-dependent methyltransferases"/>
    <property type="match status" value="1"/>
</dbReference>
<dbReference type="Gene3D" id="3.40.50.150">
    <property type="entry name" value="Vaccinia Virus protein VP39"/>
    <property type="match status" value="1"/>
</dbReference>
<organism evidence="3">
    <name type="scientific">marine metagenome</name>
    <dbReference type="NCBI Taxonomy" id="408172"/>
    <lineage>
        <taxon>unclassified sequences</taxon>
        <taxon>metagenomes</taxon>
        <taxon>ecological metagenomes</taxon>
    </lineage>
</organism>
<dbReference type="PROSITE" id="PS00092">
    <property type="entry name" value="N6_MTASE"/>
    <property type="match status" value="1"/>
</dbReference>
<evidence type="ECO:0000313" key="3">
    <source>
        <dbReference type="EMBL" id="SVB88822.1"/>
    </source>
</evidence>
<evidence type="ECO:0000256" key="1">
    <source>
        <dbReference type="ARBA" id="ARBA00022603"/>
    </source>
</evidence>
<accession>A0A382HNY6</accession>
<proteinExistence type="predicted"/>
<feature type="non-terminal residue" evidence="3">
    <location>
        <position position="149"/>
    </location>
</feature>
<dbReference type="CDD" id="cd02440">
    <property type="entry name" value="AdoMet_MTases"/>
    <property type="match status" value="1"/>
</dbReference>
<keyword evidence="1" id="KW-0489">Methyltransferase</keyword>
<dbReference type="AlphaFoldDB" id="A0A382HNY6"/>
<dbReference type="PANTHER" id="PTHR43542">
    <property type="entry name" value="METHYLTRANSFERASE"/>
    <property type="match status" value="1"/>
</dbReference>
<name>A0A382HNY6_9ZZZZ</name>
<feature type="non-terminal residue" evidence="3">
    <location>
        <position position="1"/>
    </location>
</feature>
<protein>
    <recommendedName>
        <fullName evidence="4">16S rRNA (Guanine(966)-N(2))-methyltransferase RsmD</fullName>
    </recommendedName>
</protein>
<dbReference type="InterPro" id="IPR029063">
    <property type="entry name" value="SAM-dependent_MTases_sf"/>
</dbReference>
<sequence>VINFPRLRPLDRWSSVGEPLRVVAGIAKGKRIGTLKKLGARPTTQRVRSGLFAILSTYGLEGKSVIDLYAGTGTLGIEALSRGAAWADFVEASPKRSLLLRQTLVSLGFKSASKVHCIKVEKAIKSLGKHYDLVLMDPPYTLGPVNPVL</sequence>
<dbReference type="EMBL" id="UINC01062320">
    <property type="protein sequence ID" value="SVB88822.1"/>
    <property type="molecule type" value="Genomic_DNA"/>
</dbReference>
<keyword evidence="2" id="KW-0808">Transferase</keyword>
<gene>
    <name evidence="3" type="ORF">METZ01_LOCUS241676</name>
</gene>
<dbReference type="InterPro" id="IPR004398">
    <property type="entry name" value="RNA_MeTrfase_RsmD"/>
</dbReference>
<reference evidence="3" key="1">
    <citation type="submission" date="2018-05" db="EMBL/GenBank/DDBJ databases">
        <authorList>
            <person name="Lanie J.A."/>
            <person name="Ng W.-L."/>
            <person name="Kazmierczak K.M."/>
            <person name="Andrzejewski T.M."/>
            <person name="Davidsen T.M."/>
            <person name="Wayne K.J."/>
            <person name="Tettelin H."/>
            <person name="Glass J.I."/>
            <person name="Rusch D."/>
            <person name="Podicherti R."/>
            <person name="Tsui H.-C.T."/>
            <person name="Winkler M.E."/>
        </authorList>
    </citation>
    <scope>NUCLEOTIDE SEQUENCE</scope>
</reference>
<evidence type="ECO:0008006" key="4">
    <source>
        <dbReference type="Google" id="ProtNLM"/>
    </source>
</evidence>
<dbReference type="PIRSF" id="PIRSF004553">
    <property type="entry name" value="CHP00095"/>
    <property type="match status" value="1"/>
</dbReference>
<evidence type="ECO:0000256" key="2">
    <source>
        <dbReference type="ARBA" id="ARBA00022679"/>
    </source>
</evidence>
<dbReference type="PANTHER" id="PTHR43542:SF1">
    <property type="entry name" value="METHYLTRANSFERASE"/>
    <property type="match status" value="1"/>
</dbReference>
<dbReference type="GO" id="GO:0003676">
    <property type="term" value="F:nucleic acid binding"/>
    <property type="evidence" value="ECO:0007669"/>
    <property type="project" value="InterPro"/>
</dbReference>
<dbReference type="GO" id="GO:0031167">
    <property type="term" value="P:rRNA methylation"/>
    <property type="evidence" value="ECO:0007669"/>
    <property type="project" value="InterPro"/>
</dbReference>
<dbReference type="Pfam" id="PF03602">
    <property type="entry name" value="Cons_hypoth95"/>
    <property type="match status" value="1"/>
</dbReference>